<gene>
    <name evidence="3" type="ORF">BJ993_004733</name>
</gene>
<evidence type="ECO:0000256" key="1">
    <source>
        <dbReference type="SAM" id="SignalP"/>
    </source>
</evidence>
<dbReference type="InterPro" id="IPR008613">
    <property type="entry name" value="Excalibur_Ca-bd_domain"/>
</dbReference>
<protein>
    <recommendedName>
        <fullName evidence="2">Excalibur calcium-binding domain-containing protein</fullName>
    </recommendedName>
</protein>
<feature type="chain" id="PRO_5031083611" description="Excalibur calcium-binding domain-containing protein" evidence="1">
    <location>
        <begin position="30"/>
        <end position="94"/>
    </location>
</feature>
<accession>A0A7Z0CQR5</accession>
<organism evidence="3 4">
    <name type="scientific">Nocardioides aromaticivorans</name>
    <dbReference type="NCBI Taxonomy" id="200618"/>
    <lineage>
        <taxon>Bacteria</taxon>
        <taxon>Bacillati</taxon>
        <taxon>Actinomycetota</taxon>
        <taxon>Actinomycetes</taxon>
        <taxon>Propionibacteriales</taxon>
        <taxon>Nocardioidaceae</taxon>
        <taxon>Nocardioides</taxon>
    </lineage>
</organism>
<evidence type="ECO:0000313" key="4">
    <source>
        <dbReference type="Proteomes" id="UP000562045"/>
    </source>
</evidence>
<evidence type="ECO:0000259" key="2">
    <source>
        <dbReference type="SMART" id="SM00894"/>
    </source>
</evidence>
<dbReference type="RefSeq" id="WP_179651700.1">
    <property type="nucleotide sequence ID" value="NZ_JACBZM010000001.1"/>
</dbReference>
<reference evidence="3 4" key="1">
    <citation type="submission" date="2020-07" db="EMBL/GenBank/DDBJ databases">
        <title>Sequencing the genomes of 1000 actinobacteria strains.</title>
        <authorList>
            <person name="Klenk H.-P."/>
        </authorList>
    </citation>
    <scope>NUCLEOTIDE SEQUENCE [LARGE SCALE GENOMIC DNA]</scope>
    <source>
        <strain evidence="3 4">DSM 15131</strain>
    </source>
</reference>
<dbReference type="Proteomes" id="UP000562045">
    <property type="component" value="Unassembled WGS sequence"/>
</dbReference>
<dbReference type="Pfam" id="PF05901">
    <property type="entry name" value="Excalibur"/>
    <property type="match status" value="1"/>
</dbReference>
<name>A0A7Z0CQR5_9ACTN</name>
<keyword evidence="1" id="KW-0732">Signal</keyword>
<dbReference type="AlphaFoldDB" id="A0A7Z0CQR5"/>
<comment type="caution">
    <text evidence="3">The sequence shown here is derived from an EMBL/GenBank/DDBJ whole genome shotgun (WGS) entry which is preliminary data.</text>
</comment>
<feature type="signal peptide" evidence="1">
    <location>
        <begin position="1"/>
        <end position="29"/>
    </location>
</feature>
<dbReference type="EMBL" id="JACBZM010000001">
    <property type="protein sequence ID" value="NYI47653.1"/>
    <property type="molecule type" value="Genomic_DNA"/>
</dbReference>
<proteinExistence type="predicted"/>
<feature type="domain" description="Excalibur calcium-binding" evidence="2">
    <location>
        <begin position="33"/>
        <end position="93"/>
    </location>
</feature>
<sequence length="94" mass="9939">MISRRIVSAVAATALALPVVALSAPQADAAGLTYSSCAKLTRVYPHGVAKSATAAAKQVRQGYGRPSTTARAKRVYSANYRNLDRDRDGTACER</sequence>
<dbReference type="SMART" id="SM00894">
    <property type="entry name" value="Excalibur"/>
    <property type="match status" value="1"/>
</dbReference>
<evidence type="ECO:0000313" key="3">
    <source>
        <dbReference type="EMBL" id="NYI47653.1"/>
    </source>
</evidence>